<evidence type="ECO:0000313" key="2">
    <source>
        <dbReference type="EMBL" id="MBB6040506.1"/>
    </source>
</evidence>
<dbReference type="EMBL" id="JACHHH010000002">
    <property type="protein sequence ID" value="MBB6040506.1"/>
    <property type="molecule type" value="Genomic_DNA"/>
</dbReference>
<evidence type="ECO:0000313" key="3">
    <source>
        <dbReference type="Proteomes" id="UP000522163"/>
    </source>
</evidence>
<feature type="compositionally biased region" description="Basic and acidic residues" evidence="1">
    <location>
        <begin position="8"/>
        <end position="21"/>
    </location>
</feature>
<accession>A0A7W9W052</accession>
<comment type="caution">
    <text evidence="2">The sequence shown here is derived from an EMBL/GenBank/DDBJ whole genome shotgun (WGS) entry which is preliminary data.</text>
</comment>
<reference evidence="2 3" key="1">
    <citation type="submission" date="2020-08" db="EMBL/GenBank/DDBJ databases">
        <title>Genomic Encyclopedia of Type Strains, Phase IV (KMG-IV): sequencing the most valuable type-strain genomes for metagenomic binning, comparative biology and taxonomic classification.</title>
        <authorList>
            <person name="Goeker M."/>
        </authorList>
    </citation>
    <scope>NUCLEOTIDE SEQUENCE [LARGE SCALE GENOMIC DNA]</scope>
    <source>
        <strain evidence="2 3">DSM 17245</strain>
    </source>
</reference>
<organism evidence="2 3">
    <name type="scientific">Oribacterium sinus</name>
    <dbReference type="NCBI Taxonomy" id="237576"/>
    <lineage>
        <taxon>Bacteria</taxon>
        <taxon>Bacillati</taxon>
        <taxon>Bacillota</taxon>
        <taxon>Clostridia</taxon>
        <taxon>Lachnospirales</taxon>
        <taxon>Lachnospiraceae</taxon>
        <taxon>Oribacterium</taxon>
    </lineage>
</organism>
<protein>
    <submittedName>
        <fullName evidence="2">Uncharacterized protein</fullName>
    </submittedName>
</protein>
<dbReference type="AlphaFoldDB" id="A0A7W9W052"/>
<dbReference type="Proteomes" id="UP000522163">
    <property type="component" value="Unassembled WGS sequence"/>
</dbReference>
<sequence>MRKIRNRGIREKPPKRGEKGGKAPPAGRA</sequence>
<feature type="region of interest" description="Disordered" evidence="1">
    <location>
        <begin position="1"/>
        <end position="29"/>
    </location>
</feature>
<proteinExistence type="predicted"/>
<evidence type="ECO:0000256" key="1">
    <source>
        <dbReference type="SAM" id="MobiDB-lite"/>
    </source>
</evidence>
<gene>
    <name evidence="2" type="ORF">HNQ46_000469</name>
</gene>
<name>A0A7W9W052_9FIRM</name>